<gene>
    <name evidence="4" type="ORF">WG78_06535</name>
</gene>
<dbReference type="AlphaFoldDB" id="A0A0N0GQ43"/>
<evidence type="ECO:0000259" key="3">
    <source>
        <dbReference type="Pfam" id="PF08338"/>
    </source>
</evidence>
<evidence type="ECO:0000259" key="2">
    <source>
        <dbReference type="Pfam" id="PF01370"/>
    </source>
</evidence>
<dbReference type="OrthoDB" id="9801773at2"/>
<feature type="domain" description="NAD-dependent epimerase/dehydratase" evidence="2">
    <location>
        <begin position="20"/>
        <end position="231"/>
    </location>
</feature>
<dbReference type="Pfam" id="PF01370">
    <property type="entry name" value="Epimerase"/>
    <property type="match status" value="1"/>
</dbReference>
<name>A0A0N0GQ43_9NEIS</name>
<dbReference type="InterPro" id="IPR013549">
    <property type="entry name" value="DUF1731"/>
</dbReference>
<dbReference type="PANTHER" id="PTHR11092">
    <property type="entry name" value="SUGAR NUCLEOTIDE EPIMERASE RELATED"/>
    <property type="match status" value="1"/>
</dbReference>
<evidence type="ECO:0000256" key="1">
    <source>
        <dbReference type="ARBA" id="ARBA00009353"/>
    </source>
</evidence>
<sequence length="316" mass="33482">MANANKQAAEQISDARPRTILVSGGTGFVGRALIKQLLAAGHKVIVLTRDPDKANVLFNGAVRSIRNITQLASEEAVDAIVSLAGASIAGGWWTARRQTLLVDSRVNTITALQSWLARATHKPAVWIQASAIGYYGVRPASEALDEHSAAGQGFASRLCQRVEEAVAPIASGVRLVTLRIGLVFDANGGALPQLVLPFRLGVGGRMGSGQQIISWIHLDDLLRIIERALGDHTVVGTYNAVAPDAVAQADFARAVGRQLRRPVWLPVPALLLRSALGELAQLFVDGQRVLPTRLQTAGFAFRYGTLDAALAAALAG</sequence>
<dbReference type="Proteomes" id="UP000037939">
    <property type="component" value="Unassembled WGS sequence"/>
</dbReference>
<protein>
    <submittedName>
        <fullName evidence="4">Epimerase family protein</fullName>
    </submittedName>
</protein>
<accession>A0A0N0GQ43</accession>
<dbReference type="STRING" id="857265.WG78_06535"/>
<evidence type="ECO:0000313" key="4">
    <source>
        <dbReference type="EMBL" id="KPC54285.1"/>
    </source>
</evidence>
<dbReference type="EMBL" id="LAQT01000003">
    <property type="protein sequence ID" value="KPC54285.1"/>
    <property type="molecule type" value="Genomic_DNA"/>
</dbReference>
<dbReference type="InterPro" id="IPR010099">
    <property type="entry name" value="SDR39U1"/>
</dbReference>
<dbReference type="PANTHER" id="PTHR11092:SF0">
    <property type="entry name" value="EPIMERASE FAMILY PROTEIN SDR39U1"/>
    <property type="match status" value="1"/>
</dbReference>
<dbReference type="InterPro" id="IPR036291">
    <property type="entry name" value="NAD(P)-bd_dom_sf"/>
</dbReference>
<dbReference type="NCBIfam" id="TIGR01777">
    <property type="entry name" value="yfcH"/>
    <property type="match status" value="1"/>
</dbReference>
<dbReference type="RefSeq" id="WP_053936970.1">
    <property type="nucleotide sequence ID" value="NZ_LAQT01000003.1"/>
</dbReference>
<dbReference type="Pfam" id="PF08338">
    <property type="entry name" value="DUF1731"/>
    <property type="match status" value="1"/>
</dbReference>
<evidence type="ECO:0000313" key="5">
    <source>
        <dbReference type="Proteomes" id="UP000037939"/>
    </source>
</evidence>
<organism evidence="4 5">
    <name type="scientific">Amantichitinum ursilacus</name>
    <dbReference type="NCBI Taxonomy" id="857265"/>
    <lineage>
        <taxon>Bacteria</taxon>
        <taxon>Pseudomonadati</taxon>
        <taxon>Pseudomonadota</taxon>
        <taxon>Betaproteobacteria</taxon>
        <taxon>Neisseriales</taxon>
        <taxon>Chitinibacteraceae</taxon>
        <taxon>Amantichitinum</taxon>
    </lineage>
</organism>
<dbReference type="InterPro" id="IPR001509">
    <property type="entry name" value="Epimerase_deHydtase"/>
</dbReference>
<keyword evidence="5" id="KW-1185">Reference proteome</keyword>
<feature type="domain" description="DUF1731" evidence="3">
    <location>
        <begin position="267"/>
        <end position="312"/>
    </location>
</feature>
<dbReference type="Gene3D" id="3.40.50.720">
    <property type="entry name" value="NAD(P)-binding Rossmann-like Domain"/>
    <property type="match status" value="1"/>
</dbReference>
<proteinExistence type="inferred from homology"/>
<comment type="similarity">
    <text evidence="1">Belongs to the NAD(P)-dependent epimerase/dehydratase family. SDR39U1 subfamily.</text>
</comment>
<reference evidence="4 5" key="1">
    <citation type="submission" date="2015-07" db="EMBL/GenBank/DDBJ databases">
        <title>Draft genome sequence of the Amantichitinum ursilacus IGB-41, a new chitin-degrading bacterium.</title>
        <authorList>
            <person name="Kirstahler P."/>
            <person name="Guenther M."/>
            <person name="Grumaz C."/>
            <person name="Rupp S."/>
            <person name="Zibek S."/>
            <person name="Sohn K."/>
        </authorList>
    </citation>
    <scope>NUCLEOTIDE SEQUENCE [LARGE SCALE GENOMIC DNA]</scope>
    <source>
        <strain evidence="4 5">IGB-41</strain>
    </source>
</reference>
<comment type="caution">
    <text evidence="4">The sequence shown here is derived from an EMBL/GenBank/DDBJ whole genome shotgun (WGS) entry which is preliminary data.</text>
</comment>
<dbReference type="SUPFAM" id="SSF51735">
    <property type="entry name" value="NAD(P)-binding Rossmann-fold domains"/>
    <property type="match status" value="1"/>
</dbReference>